<keyword evidence="1" id="KW-0732">Signal</keyword>
<evidence type="ECO:0000313" key="2">
    <source>
        <dbReference type="EMBL" id="MBB6070955.1"/>
    </source>
</evidence>
<reference evidence="2 3" key="1">
    <citation type="submission" date="2020-08" db="EMBL/GenBank/DDBJ databases">
        <title>Genomic Encyclopedia of Type Strains, Phase IV (KMG-IV): sequencing the most valuable type-strain genomes for metagenomic binning, comparative biology and taxonomic classification.</title>
        <authorList>
            <person name="Goeker M."/>
        </authorList>
    </citation>
    <scope>NUCLEOTIDE SEQUENCE [LARGE SCALE GENOMIC DNA]</scope>
    <source>
        <strain evidence="2 3">DSM 29007</strain>
    </source>
</reference>
<dbReference type="Proteomes" id="UP000582837">
    <property type="component" value="Unassembled WGS sequence"/>
</dbReference>
<comment type="caution">
    <text evidence="2">The sequence shown here is derived from an EMBL/GenBank/DDBJ whole genome shotgun (WGS) entry which is preliminary data.</text>
</comment>
<dbReference type="PANTHER" id="PTHR34387:SF2">
    <property type="entry name" value="SLR1258 PROTEIN"/>
    <property type="match status" value="1"/>
</dbReference>
<keyword evidence="3" id="KW-1185">Reference proteome</keyword>
<sequence>MRTSITALALAAAALAVNARAADAQTTPPVLRVTGTGEVRAAPDQAVADFAVETRGSTAREAGAQNAQTMERVIAALVRAGVPRDRIDTRDYNVYPEYDPRPRPEGGEPPVIGYRVNNTVSATLYELDRVGTVIDAALASGVNRVNGVRFGLRDPQRFRQQAIADAVRRARADAEAMAGALNLQLGLVREAQTGADVYAPPPPMPQAMMARAEMASDAVTPITPGELTVRATVSVVYAVSQMM</sequence>
<protein>
    <recommendedName>
        <fullName evidence="4">DUF541 domain-containing protein</fullName>
    </recommendedName>
</protein>
<dbReference type="InterPro" id="IPR052022">
    <property type="entry name" value="26kDa_periplasmic_antigen"/>
</dbReference>
<proteinExistence type="predicted"/>
<evidence type="ECO:0000256" key="1">
    <source>
        <dbReference type="SAM" id="SignalP"/>
    </source>
</evidence>
<dbReference type="EMBL" id="JACHIA010000006">
    <property type="protein sequence ID" value="MBB6070955.1"/>
    <property type="molecule type" value="Genomic_DNA"/>
</dbReference>
<dbReference type="RefSeq" id="WP_170033395.1">
    <property type="nucleotide sequence ID" value="NZ_JABDTL010000001.1"/>
</dbReference>
<feature type="chain" id="PRO_5032884263" description="DUF541 domain-containing protein" evidence="1">
    <location>
        <begin position="22"/>
        <end position="243"/>
    </location>
</feature>
<evidence type="ECO:0008006" key="4">
    <source>
        <dbReference type="Google" id="ProtNLM"/>
    </source>
</evidence>
<dbReference type="InterPro" id="IPR007497">
    <property type="entry name" value="SIMPL/DUF541"/>
</dbReference>
<name>A0A841GYT5_9BACT</name>
<gene>
    <name evidence="2" type="ORF">HNQ61_002577</name>
</gene>
<dbReference type="Gene3D" id="3.30.70.2970">
    <property type="entry name" value="Protein of unknown function (DUF541), domain 2"/>
    <property type="match status" value="1"/>
</dbReference>
<dbReference type="PANTHER" id="PTHR34387">
    <property type="entry name" value="SLR1258 PROTEIN"/>
    <property type="match status" value="1"/>
</dbReference>
<organism evidence="2 3">
    <name type="scientific">Longimicrobium terrae</name>
    <dbReference type="NCBI Taxonomy" id="1639882"/>
    <lineage>
        <taxon>Bacteria</taxon>
        <taxon>Pseudomonadati</taxon>
        <taxon>Gemmatimonadota</taxon>
        <taxon>Longimicrobiia</taxon>
        <taxon>Longimicrobiales</taxon>
        <taxon>Longimicrobiaceae</taxon>
        <taxon>Longimicrobium</taxon>
    </lineage>
</organism>
<dbReference type="Gene3D" id="3.30.110.170">
    <property type="entry name" value="Protein of unknown function (DUF541), domain 1"/>
    <property type="match status" value="1"/>
</dbReference>
<evidence type="ECO:0000313" key="3">
    <source>
        <dbReference type="Proteomes" id="UP000582837"/>
    </source>
</evidence>
<feature type="signal peptide" evidence="1">
    <location>
        <begin position="1"/>
        <end position="21"/>
    </location>
</feature>
<dbReference type="GO" id="GO:0006974">
    <property type="term" value="P:DNA damage response"/>
    <property type="evidence" value="ECO:0007669"/>
    <property type="project" value="TreeGrafter"/>
</dbReference>
<accession>A0A841GYT5</accession>
<dbReference type="Pfam" id="PF04402">
    <property type="entry name" value="SIMPL"/>
    <property type="match status" value="1"/>
</dbReference>
<dbReference type="AlphaFoldDB" id="A0A841GYT5"/>